<protein>
    <recommendedName>
        <fullName evidence="3">R.Pab1 restriction endonuclease</fullName>
    </recommendedName>
</protein>
<proteinExistence type="predicted"/>
<name>A0A1H5RP69_9CLOT</name>
<accession>A0A1H5RP69</accession>
<gene>
    <name evidence="1" type="ORF">SAMN05660865_00150</name>
</gene>
<dbReference type="RefSeq" id="WP_103895178.1">
    <property type="nucleotide sequence ID" value="NZ_FNUK01000001.1"/>
</dbReference>
<reference evidence="2" key="1">
    <citation type="submission" date="2016-10" db="EMBL/GenBank/DDBJ databases">
        <authorList>
            <person name="Varghese N."/>
            <person name="Submissions S."/>
        </authorList>
    </citation>
    <scope>NUCLEOTIDE SEQUENCE [LARGE SCALE GENOMIC DNA]</scope>
    <source>
        <strain evidence="2">DSM 5463</strain>
    </source>
</reference>
<evidence type="ECO:0000313" key="2">
    <source>
        <dbReference type="Proteomes" id="UP000242850"/>
    </source>
</evidence>
<evidence type="ECO:0008006" key="3">
    <source>
        <dbReference type="Google" id="ProtNLM"/>
    </source>
</evidence>
<dbReference type="Proteomes" id="UP000242850">
    <property type="component" value="Unassembled WGS sequence"/>
</dbReference>
<sequence>MINPTITVENNKININFLIKNNASKIRLKERKNEMGERFLTLNEALDNENAYIEWQIGYDTKVNSKNDYKIECLKGDKYIYYKQKKDKTEKKYPAELMVIIKYALDLELLTKEDIKDILDKVDYIYDKQIYLDNHSIIGTDTGIFLYDDFKIFNRILPMAILKEKDYFIEMERKQMQYAAGYQVMVYVCPYFKSLKKKSDNTYSWIINKGNIDIFKKVLLSFSLASKQHNRDIKELVRIIIS</sequence>
<organism evidence="1 2">
    <name type="scientific">Caloramator fervidus</name>
    <dbReference type="NCBI Taxonomy" id="29344"/>
    <lineage>
        <taxon>Bacteria</taxon>
        <taxon>Bacillati</taxon>
        <taxon>Bacillota</taxon>
        <taxon>Clostridia</taxon>
        <taxon>Eubacteriales</taxon>
        <taxon>Clostridiaceae</taxon>
        <taxon>Caloramator</taxon>
    </lineage>
</organism>
<keyword evidence="2" id="KW-1185">Reference proteome</keyword>
<dbReference type="EMBL" id="FNUK01000001">
    <property type="protein sequence ID" value="SEF40163.1"/>
    <property type="molecule type" value="Genomic_DNA"/>
</dbReference>
<dbReference type="OrthoDB" id="1952049at2"/>
<dbReference type="AlphaFoldDB" id="A0A1H5RP69"/>
<evidence type="ECO:0000313" key="1">
    <source>
        <dbReference type="EMBL" id="SEF40163.1"/>
    </source>
</evidence>